<evidence type="ECO:0000313" key="3">
    <source>
        <dbReference type="EMBL" id="KAK7751575.1"/>
    </source>
</evidence>
<proteinExistence type="predicted"/>
<feature type="region of interest" description="Disordered" evidence="1">
    <location>
        <begin position="85"/>
        <end position="151"/>
    </location>
</feature>
<feature type="region of interest" description="Disordered" evidence="1">
    <location>
        <begin position="274"/>
        <end position="304"/>
    </location>
</feature>
<feature type="compositionally biased region" description="Basic and acidic residues" evidence="1">
    <location>
        <begin position="842"/>
        <end position="862"/>
    </location>
</feature>
<feature type="region of interest" description="Disordered" evidence="1">
    <location>
        <begin position="629"/>
        <end position="653"/>
    </location>
</feature>
<protein>
    <recommendedName>
        <fullName evidence="2">Folliculin-interacting protein N-terminal domain-containing protein</fullName>
    </recommendedName>
</protein>
<feature type="region of interest" description="Disordered" evidence="1">
    <location>
        <begin position="206"/>
        <end position="252"/>
    </location>
</feature>
<feature type="domain" description="Folliculin-interacting protein N-terminal" evidence="2">
    <location>
        <begin position="64"/>
        <end position="206"/>
    </location>
</feature>
<evidence type="ECO:0000259" key="2">
    <source>
        <dbReference type="Pfam" id="PF14636"/>
    </source>
</evidence>
<feature type="region of interest" description="Disordered" evidence="1">
    <location>
        <begin position="779"/>
        <end position="875"/>
    </location>
</feature>
<evidence type="ECO:0000313" key="4">
    <source>
        <dbReference type="Proteomes" id="UP001320420"/>
    </source>
</evidence>
<reference evidence="3 4" key="1">
    <citation type="submission" date="2024-02" db="EMBL/GenBank/DDBJ databases">
        <title>De novo assembly and annotation of 12 fungi associated with fruit tree decline syndrome in Ontario, Canada.</title>
        <authorList>
            <person name="Sulman M."/>
            <person name="Ellouze W."/>
            <person name="Ilyukhin E."/>
        </authorList>
    </citation>
    <scope>NUCLEOTIDE SEQUENCE [LARGE SCALE GENOMIC DNA]</scope>
    <source>
        <strain evidence="3 4">M11/M66-122</strain>
    </source>
</reference>
<dbReference type="GO" id="GO:0042030">
    <property type="term" value="F:ATPase inhibitor activity"/>
    <property type="evidence" value="ECO:0007669"/>
    <property type="project" value="TreeGrafter"/>
</dbReference>
<feature type="compositionally biased region" description="Polar residues" evidence="1">
    <location>
        <begin position="429"/>
        <end position="442"/>
    </location>
</feature>
<feature type="region of interest" description="Disordered" evidence="1">
    <location>
        <begin position="665"/>
        <end position="767"/>
    </location>
</feature>
<feature type="compositionally biased region" description="Low complexity" evidence="1">
    <location>
        <begin position="749"/>
        <end position="767"/>
    </location>
</feature>
<dbReference type="AlphaFoldDB" id="A0AAN9UN43"/>
<feature type="compositionally biased region" description="Basic residues" evidence="1">
    <location>
        <begin position="295"/>
        <end position="304"/>
    </location>
</feature>
<dbReference type="Pfam" id="PF14636">
    <property type="entry name" value="FNIP_N"/>
    <property type="match status" value="1"/>
</dbReference>
<sequence length="1180" mass="129591">MPSHPTPESIQEDIHTRSLLFPDINALCAGHDQVFPLSTISATPSAISANAYDYDGDIDLDLRDVRILIMQDSLGSVNPSLLFDSHPVPPVSSAGDRNPTQTAPPQNITDPRRVPRSPRKGSIGQPASPLVIQPGSPQPRQGAFDRRSSIQGRTYTYVETETQRAAREYREELASFSSCIFANTEVMSYKGTSTKVHIVPCESRSSDISSSYVGDGRGSMGRSSARTSRLAQSYTSGSANPPVASSTAPARQAERKKVLVTRLFPVNLPNDDLDTPISEDGNGFPFPYSLDDQTKKKKPHPKQKRTPMYAVALVLQLPQSTNLNGTGAKPIFRGSSSYSEQQDAFPSSFGSARRSGWTMVGSGLGHDPLESTYSNDVEDRMDAITQHWDVIMRSLTQLQCTVATTLFPMLKQADLATADPYPTPAQIARSASLNSRRGSDPSQMKPPKTNAKLVALSPNCLMNEQRINNEVGNARIRIVSGLRATRVVTGQGRWGPWREEARWVAKWAGGKEQGFFFFNLLTGFLATHQEWLQALSPIWYRKRHYQQHKAKNEEEDTALSSRTIIVASDKMAARRLVFLLAAFLPGNQQLPAVRPIRPVTSASFAAFGHSPPTFVIPMLREESLRRKMNRRTGGRGASHTRSYSIQSQATTRSATGIPAQLAHLSIDNQHERRPSDVTTAKPSNLPIAGSDLNTRKSSAATTNTITPDSAVPHFSTTHRSNNRRSVRPDSSGSTAADDLKRTLTRGESSRISHPSTSSHSRQSSRWGSVISGLWSTKRRESTSSISQPLEFSPSQDSPLASPIKGAVGKRDKLAEMVKEVESLDTAPRGRTPRGADPDETPDTPRRSEGSGFTEHFEPKARTFDPTGAFESPVKTSINNDDGVIDVDVPFPEYLTSFETAVSSPSSSGYLSTPGMGSGLDSFEQFSRVAIDGDVPQNVAGWLQRFHPDFTLQAIPPQEDLLDQVKEALMAEPTPAVHPNQSALEWPTERWVDVSTAIVADTTNFAIKRFRYRRLVKPKTAVDRSSGYTLTAGSSYMTPALSPYEQPIEDKIEVEDLVTLDEALIDAVERVIAQSRDVSKDTSATSSRSVSKRREGRRGSEASDMLSPREPRPSAQIDFHEVPRIECKTVILSALENIVQEVVQQRDKEGQRNEYLASREKESALRTAVRGWLESVEAGDS</sequence>
<feature type="compositionally biased region" description="Polar residues" evidence="1">
    <location>
        <begin position="221"/>
        <end position="249"/>
    </location>
</feature>
<keyword evidence="4" id="KW-1185">Reference proteome</keyword>
<comment type="caution">
    <text evidence="3">The sequence shown here is derived from an EMBL/GenBank/DDBJ whole genome shotgun (WGS) entry which is preliminary data.</text>
</comment>
<dbReference type="GO" id="GO:0005737">
    <property type="term" value="C:cytoplasm"/>
    <property type="evidence" value="ECO:0007669"/>
    <property type="project" value="TreeGrafter"/>
</dbReference>
<name>A0AAN9UN43_9PEZI</name>
<dbReference type="PANTHER" id="PTHR21634:SF9">
    <property type="entry name" value="RE13835P"/>
    <property type="match status" value="1"/>
</dbReference>
<dbReference type="PANTHER" id="PTHR21634">
    <property type="entry name" value="RE13835P"/>
    <property type="match status" value="1"/>
</dbReference>
<accession>A0AAN9UN43</accession>
<feature type="compositionally biased region" description="Polar residues" evidence="1">
    <location>
        <begin position="98"/>
        <end position="109"/>
    </location>
</feature>
<feature type="region of interest" description="Disordered" evidence="1">
    <location>
        <begin position="429"/>
        <end position="449"/>
    </location>
</feature>
<feature type="compositionally biased region" description="Polar residues" evidence="1">
    <location>
        <begin position="639"/>
        <end position="653"/>
    </location>
</feature>
<feature type="compositionally biased region" description="Polar residues" evidence="1">
    <location>
        <begin position="782"/>
        <end position="798"/>
    </location>
</feature>
<feature type="region of interest" description="Disordered" evidence="1">
    <location>
        <begin position="1075"/>
        <end position="1117"/>
    </location>
</feature>
<evidence type="ECO:0000256" key="1">
    <source>
        <dbReference type="SAM" id="MobiDB-lite"/>
    </source>
</evidence>
<gene>
    <name evidence="3" type="ORF">SLS62_006525</name>
</gene>
<dbReference type="InterPro" id="IPR028084">
    <property type="entry name" value="FNIP_N_dom"/>
</dbReference>
<feature type="compositionally biased region" description="Polar residues" evidence="1">
    <location>
        <begin position="691"/>
        <end position="707"/>
    </location>
</feature>
<dbReference type="EMBL" id="JAKJXP020000048">
    <property type="protein sequence ID" value="KAK7751575.1"/>
    <property type="molecule type" value="Genomic_DNA"/>
</dbReference>
<dbReference type="GO" id="GO:0051087">
    <property type="term" value="F:protein-folding chaperone binding"/>
    <property type="evidence" value="ECO:0007669"/>
    <property type="project" value="TreeGrafter"/>
</dbReference>
<feature type="compositionally biased region" description="Basic and acidic residues" evidence="1">
    <location>
        <begin position="808"/>
        <end position="821"/>
    </location>
</feature>
<organism evidence="3 4">
    <name type="scientific">Diatrype stigma</name>
    <dbReference type="NCBI Taxonomy" id="117547"/>
    <lineage>
        <taxon>Eukaryota</taxon>
        <taxon>Fungi</taxon>
        <taxon>Dikarya</taxon>
        <taxon>Ascomycota</taxon>
        <taxon>Pezizomycotina</taxon>
        <taxon>Sordariomycetes</taxon>
        <taxon>Xylariomycetidae</taxon>
        <taxon>Xylariales</taxon>
        <taxon>Diatrypaceae</taxon>
        <taxon>Diatrype</taxon>
    </lineage>
</organism>
<feature type="compositionally biased region" description="Basic and acidic residues" evidence="1">
    <location>
        <begin position="1096"/>
        <end position="1117"/>
    </location>
</feature>
<dbReference type="Proteomes" id="UP001320420">
    <property type="component" value="Unassembled WGS sequence"/>
</dbReference>